<gene>
    <name evidence="2" type="ORF">SCLCIDRAFT_24917</name>
</gene>
<sequence length="199" mass="21964">MEREQQEEMQVRAWAIMVMQGGGTPGPLTVVVVPILRVCERCMVQLGEPKGKCTRHASGGGNCSDGKQDRGEQETSAETHGQAEDGDGGGAEGRTGDADPDAGTGGREREWMEIRRAHLAITRRAADRDEERLELEQVRTSLGQQWMEDLWRMGTLMWTPFVYSAKGKEKEVETGAEAEAEEKGDKADNKDEDVQGEEE</sequence>
<dbReference type="EMBL" id="KN822041">
    <property type="protein sequence ID" value="KIM62627.1"/>
    <property type="molecule type" value="Genomic_DNA"/>
</dbReference>
<proteinExistence type="predicted"/>
<accession>A0A0C3ACK3</accession>
<dbReference type="InParanoid" id="A0A0C3ACK3"/>
<protein>
    <submittedName>
        <fullName evidence="2">Uncharacterized protein</fullName>
    </submittedName>
</protein>
<feature type="region of interest" description="Disordered" evidence="1">
    <location>
        <begin position="166"/>
        <end position="199"/>
    </location>
</feature>
<reference evidence="2 3" key="1">
    <citation type="submission" date="2014-04" db="EMBL/GenBank/DDBJ databases">
        <authorList>
            <consortium name="DOE Joint Genome Institute"/>
            <person name="Kuo A."/>
            <person name="Kohler A."/>
            <person name="Nagy L.G."/>
            <person name="Floudas D."/>
            <person name="Copeland A."/>
            <person name="Barry K.W."/>
            <person name="Cichocki N."/>
            <person name="Veneault-Fourrey C."/>
            <person name="LaButti K."/>
            <person name="Lindquist E.A."/>
            <person name="Lipzen A."/>
            <person name="Lundell T."/>
            <person name="Morin E."/>
            <person name="Murat C."/>
            <person name="Sun H."/>
            <person name="Tunlid A."/>
            <person name="Henrissat B."/>
            <person name="Grigoriev I.V."/>
            <person name="Hibbett D.S."/>
            <person name="Martin F."/>
            <person name="Nordberg H.P."/>
            <person name="Cantor M.N."/>
            <person name="Hua S.X."/>
        </authorList>
    </citation>
    <scope>NUCLEOTIDE SEQUENCE [LARGE SCALE GENOMIC DNA]</scope>
    <source>
        <strain evidence="2 3">Foug A</strain>
    </source>
</reference>
<organism evidence="2 3">
    <name type="scientific">Scleroderma citrinum Foug A</name>
    <dbReference type="NCBI Taxonomy" id="1036808"/>
    <lineage>
        <taxon>Eukaryota</taxon>
        <taxon>Fungi</taxon>
        <taxon>Dikarya</taxon>
        <taxon>Basidiomycota</taxon>
        <taxon>Agaricomycotina</taxon>
        <taxon>Agaricomycetes</taxon>
        <taxon>Agaricomycetidae</taxon>
        <taxon>Boletales</taxon>
        <taxon>Sclerodermatineae</taxon>
        <taxon>Sclerodermataceae</taxon>
        <taxon>Scleroderma</taxon>
    </lineage>
</organism>
<keyword evidence="3" id="KW-1185">Reference proteome</keyword>
<feature type="region of interest" description="Disordered" evidence="1">
    <location>
        <begin position="50"/>
        <end position="109"/>
    </location>
</feature>
<feature type="compositionally biased region" description="Basic and acidic residues" evidence="1">
    <location>
        <begin position="181"/>
        <end position="193"/>
    </location>
</feature>
<evidence type="ECO:0000256" key="1">
    <source>
        <dbReference type="SAM" id="MobiDB-lite"/>
    </source>
</evidence>
<evidence type="ECO:0000313" key="3">
    <source>
        <dbReference type="Proteomes" id="UP000053989"/>
    </source>
</evidence>
<reference evidence="3" key="2">
    <citation type="submission" date="2015-01" db="EMBL/GenBank/DDBJ databases">
        <title>Evolutionary Origins and Diversification of the Mycorrhizal Mutualists.</title>
        <authorList>
            <consortium name="DOE Joint Genome Institute"/>
            <consortium name="Mycorrhizal Genomics Consortium"/>
            <person name="Kohler A."/>
            <person name="Kuo A."/>
            <person name="Nagy L.G."/>
            <person name="Floudas D."/>
            <person name="Copeland A."/>
            <person name="Barry K.W."/>
            <person name="Cichocki N."/>
            <person name="Veneault-Fourrey C."/>
            <person name="LaButti K."/>
            <person name="Lindquist E.A."/>
            <person name="Lipzen A."/>
            <person name="Lundell T."/>
            <person name="Morin E."/>
            <person name="Murat C."/>
            <person name="Riley R."/>
            <person name="Ohm R."/>
            <person name="Sun H."/>
            <person name="Tunlid A."/>
            <person name="Henrissat B."/>
            <person name="Grigoriev I.V."/>
            <person name="Hibbett D.S."/>
            <person name="Martin F."/>
        </authorList>
    </citation>
    <scope>NUCLEOTIDE SEQUENCE [LARGE SCALE GENOMIC DNA]</scope>
    <source>
        <strain evidence="3">Foug A</strain>
    </source>
</reference>
<name>A0A0C3ACK3_9AGAM</name>
<dbReference type="HOGENOM" id="CLU_1372934_0_0_1"/>
<dbReference type="Proteomes" id="UP000053989">
    <property type="component" value="Unassembled WGS sequence"/>
</dbReference>
<evidence type="ECO:0000313" key="2">
    <source>
        <dbReference type="EMBL" id="KIM62627.1"/>
    </source>
</evidence>
<dbReference type="AlphaFoldDB" id="A0A0C3ACK3"/>